<evidence type="ECO:0000313" key="4">
    <source>
        <dbReference type="Proteomes" id="UP001165082"/>
    </source>
</evidence>
<dbReference type="AlphaFoldDB" id="A0A9W7DKQ2"/>
<feature type="compositionally biased region" description="Basic and acidic residues" evidence="1">
    <location>
        <begin position="251"/>
        <end position="266"/>
    </location>
</feature>
<name>A0A9W7DKQ2_9STRA</name>
<protein>
    <submittedName>
        <fullName evidence="3">Uncharacterized protein</fullName>
    </submittedName>
</protein>
<sequence>MADALILLIGFAARAAPIASTVKSNPNSSDSSADAETGSSVSPIELAYLSETCCLCGGSGKRKHRLGHLEHARGSNFKMQLQNRLTKMYHWDQVVHQIVLDLLDLLLTAIIWGLLTLAVDKIKALVIVVSLLIVGKVCVSCDGKCIRCYGSGKVTWNEKKLNWIGSSSGSRGDLKIDPRENGEPFRRPVKPTTDYDKTQEEAGKAEGDQGVEKEGGGKEGGRGDVEEGGAGITRDDLNSKVVQESPVVEENDAREGGAGITRDDSNSKVVQESPVVGESNAVVGESNAENL</sequence>
<feature type="chain" id="PRO_5040806458" evidence="2">
    <location>
        <begin position="16"/>
        <end position="291"/>
    </location>
</feature>
<accession>A0A9W7DKQ2</accession>
<gene>
    <name evidence="3" type="ORF">TrRE_jg10941</name>
</gene>
<feature type="compositionally biased region" description="Basic and acidic residues" evidence="1">
    <location>
        <begin position="193"/>
        <end position="225"/>
    </location>
</feature>
<feature type="signal peptide" evidence="2">
    <location>
        <begin position="1"/>
        <end position="15"/>
    </location>
</feature>
<proteinExistence type="predicted"/>
<keyword evidence="2" id="KW-0732">Signal</keyword>
<organism evidence="3 4">
    <name type="scientific">Triparma retinervis</name>
    <dbReference type="NCBI Taxonomy" id="2557542"/>
    <lineage>
        <taxon>Eukaryota</taxon>
        <taxon>Sar</taxon>
        <taxon>Stramenopiles</taxon>
        <taxon>Ochrophyta</taxon>
        <taxon>Bolidophyceae</taxon>
        <taxon>Parmales</taxon>
        <taxon>Triparmaceae</taxon>
        <taxon>Triparma</taxon>
    </lineage>
</organism>
<evidence type="ECO:0000313" key="3">
    <source>
        <dbReference type="EMBL" id="GMH46638.1"/>
    </source>
</evidence>
<dbReference type="EMBL" id="BRXZ01000529">
    <property type="protein sequence ID" value="GMH46638.1"/>
    <property type="molecule type" value="Genomic_DNA"/>
</dbReference>
<feature type="compositionally biased region" description="Basic and acidic residues" evidence="1">
    <location>
        <begin position="172"/>
        <end position="186"/>
    </location>
</feature>
<dbReference type="Proteomes" id="UP001165082">
    <property type="component" value="Unassembled WGS sequence"/>
</dbReference>
<reference evidence="3" key="1">
    <citation type="submission" date="2022-07" db="EMBL/GenBank/DDBJ databases">
        <title>Genome analysis of Parmales, a sister group of diatoms, reveals the evolutionary specialization of diatoms from phago-mixotrophs to photoautotrophs.</title>
        <authorList>
            <person name="Ban H."/>
            <person name="Sato S."/>
            <person name="Yoshikawa S."/>
            <person name="Kazumasa Y."/>
            <person name="Nakamura Y."/>
            <person name="Ichinomiya M."/>
            <person name="Saitoh K."/>
            <person name="Sato N."/>
            <person name="Blanc-Mathieu R."/>
            <person name="Endo H."/>
            <person name="Kuwata A."/>
            <person name="Ogata H."/>
        </authorList>
    </citation>
    <scope>NUCLEOTIDE SEQUENCE</scope>
</reference>
<evidence type="ECO:0000256" key="1">
    <source>
        <dbReference type="SAM" id="MobiDB-lite"/>
    </source>
</evidence>
<evidence type="ECO:0000256" key="2">
    <source>
        <dbReference type="SAM" id="SignalP"/>
    </source>
</evidence>
<feature type="region of interest" description="Disordered" evidence="1">
    <location>
        <begin position="168"/>
        <end position="291"/>
    </location>
</feature>
<comment type="caution">
    <text evidence="3">The sequence shown here is derived from an EMBL/GenBank/DDBJ whole genome shotgun (WGS) entry which is preliminary data.</text>
</comment>
<keyword evidence="4" id="KW-1185">Reference proteome</keyword>